<keyword evidence="1" id="KW-1133">Transmembrane helix</keyword>
<keyword evidence="1" id="KW-0812">Transmembrane</keyword>
<feature type="transmembrane region" description="Helical" evidence="1">
    <location>
        <begin position="35"/>
        <end position="55"/>
    </location>
</feature>
<dbReference type="RefSeq" id="WP_153973125.1">
    <property type="nucleotide sequence ID" value="NZ_JACRWE010000001.1"/>
</dbReference>
<feature type="transmembrane region" description="Helical" evidence="1">
    <location>
        <begin position="62"/>
        <end position="82"/>
    </location>
</feature>
<organism evidence="2 3">
    <name type="scientific">Romboutsia faecis</name>
    <dbReference type="NCBI Taxonomy" id="2764597"/>
    <lineage>
        <taxon>Bacteria</taxon>
        <taxon>Bacillati</taxon>
        <taxon>Bacillota</taxon>
        <taxon>Clostridia</taxon>
        <taxon>Peptostreptococcales</taxon>
        <taxon>Peptostreptococcaceae</taxon>
        <taxon>Romboutsia</taxon>
    </lineage>
</organism>
<dbReference type="EMBL" id="JACRWE010000001">
    <property type="protein sequence ID" value="MBC5995454.1"/>
    <property type="molecule type" value="Genomic_DNA"/>
</dbReference>
<evidence type="ECO:0000256" key="1">
    <source>
        <dbReference type="SAM" id="Phobius"/>
    </source>
</evidence>
<proteinExistence type="predicted"/>
<protein>
    <submittedName>
        <fullName evidence="2">Uncharacterized protein</fullName>
    </submittedName>
</protein>
<keyword evidence="3" id="KW-1185">Reference proteome</keyword>
<reference evidence="2 3" key="1">
    <citation type="submission" date="2020-08" db="EMBL/GenBank/DDBJ databases">
        <authorList>
            <person name="Liu C."/>
            <person name="Sun Q."/>
        </authorList>
    </citation>
    <scope>NUCLEOTIDE SEQUENCE [LARGE SCALE GENOMIC DNA]</scope>
    <source>
        <strain evidence="2 3">NSJ-18</strain>
    </source>
</reference>
<evidence type="ECO:0000313" key="2">
    <source>
        <dbReference type="EMBL" id="MBC5995454.1"/>
    </source>
</evidence>
<gene>
    <name evidence="2" type="ORF">H8923_01660</name>
</gene>
<dbReference type="Proteomes" id="UP000609849">
    <property type="component" value="Unassembled WGS sequence"/>
</dbReference>
<name>A0ABR7JKJ7_9FIRM</name>
<keyword evidence="1" id="KW-0472">Membrane</keyword>
<sequence>MDTIQNFMNTIESIQNFSITHWIGGLLKELLQSTMYVSAEVCIIAGLIGAILFIFGWKKCRSVPFVSYAIYLIIQIIGGVLLG</sequence>
<accession>A0ABR7JKJ7</accession>
<comment type="caution">
    <text evidence="2">The sequence shown here is derived from an EMBL/GenBank/DDBJ whole genome shotgun (WGS) entry which is preliminary data.</text>
</comment>
<evidence type="ECO:0000313" key="3">
    <source>
        <dbReference type="Proteomes" id="UP000609849"/>
    </source>
</evidence>